<protein>
    <submittedName>
        <fullName evidence="1">Uncharacterized protein</fullName>
    </submittedName>
</protein>
<gene>
    <name evidence="1" type="ORF">BLNAU_1546</name>
</gene>
<proteinExistence type="predicted"/>
<keyword evidence="2" id="KW-1185">Reference proteome</keyword>
<dbReference type="Proteomes" id="UP001281761">
    <property type="component" value="Unassembled WGS sequence"/>
</dbReference>
<organism evidence="1 2">
    <name type="scientific">Blattamonas nauphoetae</name>
    <dbReference type="NCBI Taxonomy" id="2049346"/>
    <lineage>
        <taxon>Eukaryota</taxon>
        <taxon>Metamonada</taxon>
        <taxon>Preaxostyla</taxon>
        <taxon>Oxymonadida</taxon>
        <taxon>Blattamonas</taxon>
    </lineage>
</organism>
<evidence type="ECO:0000313" key="1">
    <source>
        <dbReference type="EMBL" id="KAK2963503.1"/>
    </source>
</evidence>
<dbReference type="Gene3D" id="3.30.830.10">
    <property type="entry name" value="Metalloenzyme, LuxS/M16 peptidase-like"/>
    <property type="match status" value="1"/>
</dbReference>
<accession>A0ABQ9YIF2</accession>
<comment type="caution">
    <text evidence="1">The sequence shown here is derived from an EMBL/GenBank/DDBJ whole genome shotgun (WGS) entry which is preliminary data.</text>
</comment>
<dbReference type="SUPFAM" id="SSF63411">
    <property type="entry name" value="LuxS/MPP-like metallohydrolase"/>
    <property type="match status" value="1"/>
</dbReference>
<sequence>MDNKTRYSSTYRTVHSPCTMLFPLLRVTNIEREVTEQTALDWTKHIFVDLMNEIAREMKDEEIEEIKTGFMHNLQKKAEDLRQETQRLQHEVETGKLTEDLKRFGVAANVTKREVQEWLVMA</sequence>
<name>A0ABQ9YIF2_9EUKA</name>
<dbReference type="InterPro" id="IPR011249">
    <property type="entry name" value="Metalloenz_LuxS/M16"/>
</dbReference>
<evidence type="ECO:0000313" key="2">
    <source>
        <dbReference type="Proteomes" id="UP001281761"/>
    </source>
</evidence>
<dbReference type="EMBL" id="JARBJD010000006">
    <property type="protein sequence ID" value="KAK2963503.1"/>
    <property type="molecule type" value="Genomic_DNA"/>
</dbReference>
<reference evidence="1 2" key="1">
    <citation type="journal article" date="2022" name="bioRxiv">
        <title>Genomics of Preaxostyla Flagellates Illuminates Evolutionary Transitions and the Path Towards Mitochondrial Loss.</title>
        <authorList>
            <person name="Novak L.V.F."/>
            <person name="Treitli S.C."/>
            <person name="Pyrih J."/>
            <person name="Halakuc P."/>
            <person name="Pipaliya S.V."/>
            <person name="Vacek V."/>
            <person name="Brzon O."/>
            <person name="Soukal P."/>
            <person name="Eme L."/>
            <person name="Dacks J.B."/>
            <person name="Karnkowska A."/>
            <person name="Elias M."/>
            <person name="Hampl V."/>
        </authorList>
    </citation>
    <scope>NUCLEOTIDE SEQUENCE [LARGE SCALE GENOMIC DNA]</scope>
    <source>
        <strain evidence="1">NAU3</strain>
        <tissue evidence="1">Gut</tissue>
    </source>
</reference>